<name>A0A1M7RLA7_9ACTN</name>
<gene>
    <name evidence="2" type="ORF">SAMN05443668_12043</name>
</gene>
<evidence type="ECO:0000313" key="3">
    <source>
        <dbReference type="Proteomes" id="UP000184440"/>
    </source>
</evidence>
<accession>A0A1M7RLA7</accession>
<evidence type="ECO:0000259" key="1">
    <source>
        <dbReference type="Pfam" id="PF09350"/>
    </source>
</evidence>
<organism evidence="2 3">
    <name type="scientific">Cryptosporangium aurantiacum</name>
    <dbReference type="NCBI Taxonomy" id="134849"/>
    <lineage>
        <taxon>Bacteria</taxon>
        <taxon>Bacillati</taxon>
        <taxon>Actinomycetota</taxon>
        <taxon>Actinomycetes</taxon>
        <taxon>Cryptosporangiales</taxon>
        <taxon>Cryptosporangiaceae</taxon>
        <taxon>Cryptosporangium</taxon>
    </lineage>
</organism>
<dbReference type="AlphaFoldDB" id="A0A1M7RLA7"/>
<keyword evidence="3" id="KW-1185">Reference proteome</keyword>
<evidence type="ECO:0000313" key="2">
    <source>
        <dbReference type="EMBL" id="SHN47087.1"/>
    </source>
</evidence>
<dbReference type="Proteomes" id="UP000184440">
    <property type="component" value="Unassembled WGS sequence"/>
</dbReference>
<protein>
    <recommendedName>
        <fullName evidence="1">DnaJ homologue subfamily C member 28 conserved domain-containing protein</fullName>
    </recommendedName>
</protein>
<proteinExistence type="predicted"/>
<sequence>MAEPQRPTGPIESWVERMISEAIERGEFDNLPGEGKPIPGIDDPPDPLWWVKQKMRRENLSVVPPSLALRKEAEDALDKAYAARSEQQIWDLLEPLNKKIRAAIRVPPPGPPLNLMPIDIDRVVRRWQEQRRAS</sequence>
<reference evidence="2 3" key="1">
    <citation type="submission" date="2016-11" db="EMBL/GenBank/DDBJ databases">
        <authorList>
            <person name="Jaros S."/>
            <person name="Januszkiewicz K."/>
            <person name="Wedrychowicz H."/>
        </authorList>
    </citation>
    <scope>NUCLEOTIDE SEQUENCE [LARGE SCALE GENOMIC DNA]</scope>
    <source>
        <strain evidence="2 3">DSM 46144</strain>
    </source>
</reference>
<dbReference type="OrthoDB" id="3395286at2"/>
<dbReference type="RefSeq" id="WP_073264638.1">
    <property type="nucleotide sequence ID" value="NZ_FRCS01000020.1"/>
</dbReference>
<dbReference type="STRING" id="134849.SAMN05443668_12043"/>
<dbReference type="EMBL" id="FRCS01000020">
    <property type="protein sequence ID" value="SHN47087.1"/>
    <property type="molecule type" value="Genomic_DNA"/>
</dbReference>
<dbReference type="InterPro" id="IPR018961">
    <property type="entry name" value="DnaJ_homolog_subfam-C_membr-28"/>
</dbReference>
<dbReference type="Pfam" id="PF09350">
    <property type="entry name" value="DJC28_CD"/>
    <property type="match status" value="1"/>
</dbReference>
<feature type="domain" description="DnaJ homologue subfamily C member 28 conserved" evidence="1">
    <location>
        <begin position="14"/>
        <end position="79"/>
    </location>
</feature>